<feature type="domain" description="DUF4124" evidence="1">
    <location>
        <begin position="75"/>
        <end position="121"/>
    </location>
</feature>
<comment type="caution">
    <text evidence="2">The sequence shown here is derived from an EMBL/GenBank/DDBJ whole genome shotgun (WGS) entry which is preliminary data.</text>
</comment>
<keyword evidence="3" id="KW-1185">Reference proteome</keyword>
<evidence type="ECO:0000313" key="3">
    <source>
        <dbReference type="Proteomes" id="UP000297890"/>
    </source>
</evidence>
<organism evidence="2 3">
    <name type="scientific">Candidatus Macondimonas diazotrophica</name>
    <dbReference type="NCBI Taxonomy" id="2305248"/>
    <lineage>
        <taxon>Bacteria</taxon>
        <taxon>Pseudomonadati</taxon>
        <taxon>Pseudomonadota</taxon>
        <taxon>Gammaproteobacteria</taxon>
        <taxon>Chromatiales</taxon>
        <taxon>Ectothiorhodospiraceae</taxon>
        <taxon>Candidatus Macondimonas</taxon>
    </lineage>
</organism>
<proteinExistence type="predicted"/>
<accession>A0A4Z0F9N8</accession>
<protein>
    <submittedName>
        <fullName evidence="2">DUF4124 domain-containing protein</fullName>
    </submittedName>
</protein>
<dbReference type="EMBL" id="SRIO01000012">
    <property type="protein sequence ID" value="TFZ82091.1"/>
    <property type="molecule type" value="Genomic_DNA"/>
</dbReference>
<sequence>MLSTMRRRAEVFHHRPAQAAPWVRRYSSIGHPLHRPGTTGPTLPFTPAVSADRGLRRKVCTMKLATLTSLPCIVALLWPLWASAEIYQSRDAAGNLVYSDRPLNAGSIRSDISVPPAGQPSPIGFATPLSDESGNMTDTDPEIRQARCQKIRELLARYEKSEYMIREGQDGKNVVLSDVEKDQEIASLREQEAAQCDP</sequence>
<reference evidence="2 3" key="1">
    <citation type="journal article" date="2019" name="ISME J.">
        <title>Candidatus Macondimonas diazotrophica, a novel gammaproteobacterial genus dominating crude-oil-contaminated coastal sediments.</title>
        <authorList>
            <person name="Karthikeyan S."/>
            <person name="Konstantinidis K."/>
        </authorList>
    </citation>
    <scope>NUCLEOTIDE SEQUENCE [LARGE SCALE GENOMIC DNA]</scope>
    <source>
        <strain evidence="2 3">KTK01</strain>
    </source>
</reference>
<dbReference type="Pfam" id="PF13511">
    <property type="entry name" value="DUF4124"/>
    <property type="match status" value="1"/>
</dbReference>
<name>A0A4Z0F9N8_9GAMM</name>
<dbReference type="InterPro" id="IPR025392">
    <property type="entry name" value="DUF4124"/>
</dbReference>
<evidence type="ECO:0000313" key="2">
    <source>
        <dbReference type="EMBL" id="TFZ82091.1"/>
    </source>
</evidence>
<dbReference type="OrthoDB" id="7062774at2"/>
<evidence type="ECO:0000259" key="1">
    <source>
        <dbReference type="Pfam" id="PF13511"/>
    </source>
</evidence>
<dbReference type="Proteomes" id="UP000297890">
    <property type="component" value="Unassembled WGS sequence"/>
</dbReference>
<dbReference type="AlphaFoldDB" id="A0A4Z0F9N8"/>
<gene>
    <name evidence="2" type="ORF">E4680_09625</name>
</gene>